<sequence>MDSPVKTAYESEKAKEVFLTFDDGPCNNNTKKILNILKDNNIKATFFIIGTKGEENPQILKELSDNGMSVGVHTYSHKYNEIYKNTDSYFKDYYNCQRVIRRITGRDPAPYLRMPGGSDNLVASKKILDNIKNILRQKDLKYVDWNVSSGDAESCKVSVEKIKKNVIDQCKNKKIAVILMHDTYYKNTTVEALPYIVKTLKDEGFIFKTFDDITQNEETQMVKMRVINRISI</sequence>
<gene>
    <name evidence="2" type="ORF">I6U48_18975</name>
</gene>
<dbReference type="AlphaFoldDB" id="A0A949WSB6"/>
<accession>A0A949WSB6</accession>
<comment type="caution">
    <text evidence="2">The sequence shown here is derived from an EMBL/GenBank/DDBJ whole genome shotgun (WGS) entry which is preliminary data.</text>
</comment>
<name>A0A949WSB6_9CLOT</name>
<dbReference type="PANTHER" id="PTHR10587">
    <property type="entry name" value="GLYCOSYL TRANSFERASE-RELATED"/>
    <property type="match status" value="1"/>
</dbReference>
<evidence type="ECO:0000313" key="2">
    <source>
        <dbReference type="EMBL" id="MBV7274985.1"/>
    </source>
</evidence>
<feature type="domain" description="NodB homology" evidence="1">
    <location>
        <begin position="15"/>
        <end position="208"/>
    </location>
</feature>
<evidence type="ECO:0000313" key="3">
    <source>
        <dbReference type="Proteomes" id="UP000694308"/>
    </source>
</evidence>
<dbReference type="Proteomes" id="UP000694308">
    <property type="component" value="Unassembled WGS sequence"/>
</dbReference>
<protein>
    <submittedName>
        <fullName evidence="2">Polysaccharide deacetylase</fullName>
    </submittedName>
</protein>
<dbReference type="InterPro" id="IPR002509">
    <property type="entry name" value="NODB_dom"/>
</dbReference>
<keyword evidence="3" id="KW-1185">Reference proteome</keyword>
<dbReference type="InterPro" id="IPR050248">
    <property type="entry name" value="Polysacc_deacetylase_ArnD"/>
</dbReference>
<dbReference type="GO" id="GO:0005975">
    <property type="term" value="P:carbohydrate metabolic process"/>
    <property type="evidence" value="ECO:0007669"/>
    <property type="project" value="InterPro"/>
</dbReference>
<dbReference type="PROSITE" id="PS51677">
    <property type="entry name" value="NODB"/>
    <property type="match status" value="1"/>
</dbReference>
<evidence type="ECO:0000259" key="1">
    <source>
        <dbReference type="PROSITE" id="PS51677"/>
    </source>
</evidence>
<dbReference type="GO" id="GO:0016810">
    <property type="term" value="F:hydrolase activity, acting on carbon-nitrogen (but not peptide) bonds"/>
    <property type="evidence" value="ECO:0007669"/>
    <property type="project" value="InterPro"/>
</dbReference>
<dbReference type="CDD" id="cd10944">
    <property type="entry name" value="CE4_SmPgdA_like"/>
    <property type="match status" value="1"/>
</dbReference>
<organism evidence="2 3">
    <name type="scientific">Clostridium thailandense</name>
    <dbReference type="NCBI Taxonomy" id="2794346"/>
    <lineage>
        <taxon>Bacteria</taxon>
        <taxon>Bacillati</taxon>
        <taxon>Bacillota</taxon>
        <taxon>Clostridia</taxon>
        <taxon>Eubacteriales</taxon>
        <taxon>Clostridiaceae</taxon>
        <taxon>Clostridium</taxon>
    </lineage>
</organism>
<dbReference type="Pfam" id="PF01522">
    <property type="entry name" value="Polysacc_deac_1"/>
    <property type="match status" value="1"/>
</dbReference>
<proteinExistence type="predicted"/>
<reference evidence="2" key="1">
    <citation type="submission" date="2020-12" db="EMBL/GenBank/DDBJ databases">
        <title>Clostridium thailandense sp. nov., a novel acetogenic bacterium isolated from peat land soil in Thailand.</title>
        <authorList>
            <person name="Chaikitkaew S."/>
            <person name="Birkeland N.K."/>
        </authorList>
    </citation>
    <scope>NUCLEOTIDE SEQUENCE</scope>
    <source>
        <strain evidence="2">PL3</strain>
    </source>
</reference>
<dbReference type="EMBL" id="JAEEGC010000105">
    <property type="protein sequence ID" value="MBV7274985.1"/>
    <property type="molecule type" value="Genomic_DNA"/>
</dbReference>
<dbReference type="PANTHER" id="PTHR10587:SF125">
    <property type="entry name" value="POLYSACCHARIDE DEACETYLASE YHEN-RELATED"/>
    <property type="match status" value="1"/>
</dbReference>